<dbReference type="PROSITE" id="PS50109">
    <property type="entry name" value="HIS_KIN"/>
    <property type="match status" value="1"/>
</dbReference>
<dbReference type="Pfam" id="PF02518">
    <property type="entry name" value="HATPase_c"/>
    <property type="match status" value="1"/>
</dbReference>
<dbReference type="PROSITE" id="PS50110">
    <property type="entry name" value="RESPONSE_REGULATORY"/>
    <property type="match status" value="1"/>
</dbReference>
<dbReference type="Pfam" id="PF00072">
    <property type="entry name" value="Response_reg"/>
    <property type="match status" value="1"/>
</dbReference>
<dbReference type="SUPFAM" id="SSF55874">
    <property type="entry name" value="ATPase domain of HSP90 chaperone/DNA topoisomerase II/histidine kinase"/>
    <property type="match status" value="1"/>
</dbReference>
<comment type="caution">
    <text evidence="7">The sequence shown here is derived from an EMBL/GenBank/DDBJ whole genome shotgun (WGS) entry which is preliminary data.</text>
</comment>
<dbReference type="PATRIC" id="fig|29290.4.peg.614"/>
<evidence type="ECO:0000256" key="3">
    <source>
        <dbReference type="ARBA" id="ARBA00022553"/>
    </source>
</evidence>
<evidence type="ECO:0000256" key="4">
    <source>
        <dbReference type="PROSITE-ProRule" id="PRU00169"/>
    </source>
</evidence>
<dbReference type="PANTHER" id="PTHR43065">
    <property type="entry name" value="SENSOR HISTIDINE KINASE"/>
    <property type="match status" value="1"/>
</dbReference>
<dbReference type="SUPFAM" id="SSF52172">
    <property type="entry name" value="CheY-like"/>
    <property type="match status" value="1"/>
</dbReference>
<dbReference type="Gene3D" id="3.40.50.2300">
    <property type="match status" value="1"/>
</dbReference>
<evidence type="ECO:0000259" key="6">
    <source>
        <dbReference type="PROSITE" id="PS50110"/>
    </source>
</evidence>
<dbReference type="GO" id="GO:0000155">
    <property type="term" value="F:phosphorelay sensor kinase activity"/>
    <property type="evidence" value="ECO:0007669"/>
    <property type="project" value="InterPro"/>
</dbReference>
<dbReference type="Proteomes" id="UP000033423">
    <property type="component" value="Unassembled WGS sequence"/>
</dbReference>
<dbReference type="InterPro" id="IPR011006">
    <property type="entry name" value="CheY-like_superfamily"/>
</dbReference>
<evidence type="ECO:0000256" key="1">
    <source>
        <dbReference type="ARBA" id="ARBA00000085"/>
    </source>
</evidence>
<dbReference type="InterPro" id="IPR036097">
    <property type="entry name" value="HisK_dim/P_sf"/>
</dbReference>
<proteinExistence type="predicted"/>
<feature type="domain" description="Histidine kinase" evidence="5">
    <location>
        <begin position="190"/>
        <end position="430"/>
    </location>
</feature>
<gene>
    <name evidence="7" type="ORF">MBAV_000449</name>
</gene>
<evidence type="ECO:0000313" key="8">
    <source>
        <dbReference type="Proteomes" id="UP000033423"/>
    </source>
</evidence>
<keyword evidence="7" id="KW-0808">Transferase</keyword>
<accession>A0A0F3GZM5</accession>
<feature type="modified residue" description="4-aspartylphosphate" evidence="4">
    <location>
        <position position="57"/>
    </location>
</feature>
<dbReference type="EC" id="2.7.13.3" evidence="2"/>
<evidence type="ECO:0000259" key="5">
    <source>
        <dbReference type="PROSITE" id="PS50109"/>
    </source>
</evidence>
<protein>
    <recommendedName>
        <fullName evidence="2">histidine kinase</fullName>
        <ecNumber evidence="2">2.7.13.3</ecNumber>
    </recommendedName>
</protein>
<keyword evidence="7" id="KW-0418">Kinase</keyword>
<evidence type="ECO:0000313" key="7">
    <source>
        <dbReference type="EMBL" id="KJU87356.1"/>
    </source>
</evidence>
<feature type="domain" description="Response regulatory" evidence="6">
    <location>
        <begin position="9"/>
        <end position="124"/>
    </location>
</feature>
<dbReference type="InterPro" id="IPR004358">
    <property type="entry name" value="Sig_transdc_His_kin-like_C"/>
</dbReference>
<dbReference type="InterPro" id="IPR003594">
    <property type="entry name" value="HATPase_dom"/>
</dbReference>
<keyword evidence="3 4" id="KW-0597">Phosphoprotein</keyword>
<reference evidence="7 8" key="1">
    <citation type="submission" date="2015-02" db="EMBL/GenBank/DDBJ databases">
        <title>Single-cell genomics of uncultivated deep-branching MTB reveals a conserved set of magnetosome genes.</title>
        <authorList>
            <person name="Kolinko S."/>
            <person name="Richter M."/>
            <person name="Glockner F.O."/>
            <person name="Brachmann A."/>
            <person name="Schuler D."/>
        </authorList>
    </citation>
    <scope>NUCLEOTIDE SEQUENCE [LARGE SCALE GENOMIC DNA]</scope>
    <source>
        <strain evidence="7">TM-1</strain>
    </source>
</reference>
<dbReference type="CDD" id="cd00082">
    <property type="entry name" value="HisKA"/>
    <property type="match status" value="1"/>
</dbReference>
<dbReference type="PRINTS" id="PR00344">
    <property type="entry name" value="BCTRLSENSOR"/>
</dbReference>
<dbReference type="AlphaFoldDB" id="A0A0F3GZM5"/>
<dbReference type="SUPFAM" id="SSF47384">
    <property type="entry name" value="Homodimeric domain of signal transducing histidine kinase"/>
    <property type="match status" value="1"/>
</dbReference>
<dbReference type="InterPro" id="IPR003661">
    <property type="entry name" value="HisK_dim/P_dom"/>
</dbReference>
<dbReference type="Gene3D" id="1.10.287.130">
    <property type="match status" value="1"/>
</dbReference>
<dbReference type="InterPro" id="IPR005467">
    <property type="entry name" value="His_kinase_dom"/>
</dbReference>
<evidence type="ECO:0000256" key="2">
    <source>
        <dbReference type="ARBA" id="ARBA00012438"/>
    </source>
</evidence>
<comment type="catalytic activity">
    <reaction evidence="1">
        <text>ATP + protein L-histidine = ADP + protein N-phospho-L-histidine.</text>
        <dbReference type="EC" id="2.7.13.3"/>
    </reaction>
</comment>
<dbReference type="EMBL" id="LACI01000211">
    <property type="protein sequence ID" value="KJU87356.1"/>
    <property type="molecule type" value="Genomic_DNA"/>
</dbReference>
<keyword evidence="8" id="KW-1185">Reference proteome</keyword>
<dbReference type="PANTHER" id="PTHR43065:SF50">
    <property type="entry name" value="HISTIDINE KINASE"/>
    <property type="match status" value="1"/>
</dbReference>
<dbReference type="SMART" id="SM00448">
    <property type="entry name" value="REC"/>
    <property type="match status" value="1"/>
</dbReference>
<name>A0A0F3GZM5_9BACT</name>
<sequence>MSEDLEKQKILIVDDEISNIKITNEILRADYMTYFATNARDALDTAFSTIPDLILLDVVMPDVDGYELCRRLKNEPSLAHVPVIFVTSMSSRDDETIGLELGAVDYIHKPIKPAILKLRVANHLALRRQMFQEELLTQQLIDSNAQLLHENIERRRVEKILELRNHQLKQRQEQLVQSEKMRSLGQLVAGVAHEINNPLSFLISNMNNLMKFVNSYVELIEAFHSFDIPEKDRTTLEMLKEEIFYDRLKVRTKEIIERAKVGLGRIQQIVLDLKAFSRMDRAEILETDINESIAVTLALLTHEFSDRIKVVTDYGDIPLIKCYSSELNQVFMNILRNSGQAVDGKGEIKIKTTQEHSMIRIDISDTGTGIPLEIRDKIFDPFFTTKPVGIGTGLGLSTSLGIIKKHNGEIAVESTEGNGSTFTIKLPIANECLK</sequence>
<dbReference type="SMART" id="SM00387">
    <property type="entry name" value="HATPase_c"/>
    <property type="match status" value="1"/>
</dbReference>
<dbReference type="InterPro" id="IPR036890">
    <property type="entry name" value="HATPase_C_sf"/>
</dbReference>
<organism evidence="7 8">
    <name type="scientific">Candidatus Magnetobacterium bavaricum</name>
    <dbReference type="NCBI Taxonomy" id="29290"/>
    <lineage>
        <taxon>Bacteria</taxon>
        <taxon>Pseudomonadati</taxon>
        <taxon>Nitrospirota</taxon>
        <taxon>Thermodesulfovibrionia</taxon>
        <taxon>Thermodesulfovibrionales</taxon>
        <taxon>Candidatus Magnetobacteriaceae</taxon>
        <taxon>Candidatus Magnetobacterium</taxon>
    </lineage>
</organism>
<dbReference type="Gene3D" id="3.30.565.10">
    <property type="entry name" value="Histidine kinase-like ATPase, C-terminal domain"/>
    <property type="match status" value="1"/>
</dbReference>
<dbReference type="SMART" id="SM00388">
    <property type="entry name" value="HisKA"/>
    <property type="match status" value="1"/>
</dbReference>
<dbReference type="InterPro" id="IPR001789">
    <property type="entry name" value="Sig_transdc_resp-reg_receiver"/>
</dbReference>